<feature type="transmembrane region" description="Helical" evidence="1">
    <location>
        <begin position="12"/>
        <end position="32"/>
    </location>
</feature>
<keyword evidence="4" id="KW-1185">Reference proteome</keyword>
<gene>
    <name evidence="3 5" type="ORF">BDZ99DRAFT_466542</name>
</gene>
<evidence type="ECO:0000256" key="1">
    <source>
        <dbReference type="SAM" id="Phobius"/>
    </source>
</evidence>
<evidence type="ECO:0000313" key="3">
    <source>
        <dbReference type="EMBL" id="KAF2805575.1"/>
    </source>
</evidence>
<reference evidence="5" key="2">
    <citation type="submission" date="2020-04" db="EMBL/GenBank/DDBJ databases">
        <authorList>
            <consortium name="NCBI Genome Project"/>
        </authorList>
    </citation>
    <scope>NUCLEOTIDE SEQUENCE</scope>
    <source>
        <strain evidence="5">CBS 304.34</strain>
    </source>
</reference>
<dbReference type="OrthoDB" id="17255at2759"/>
<reference evidence="3 5" key="1">
    <citation type="journal article" date="2020" name="Stud. Mycol.">
        <title>101 Dothideomycetes genomes: a test case for predicting lifestyles and emergence of pathogens.</title>
        <authorList>
            <person name="Haridas S."/>
            <person name="Albert R."/>
            <person name="Binder M."/>
            <person name="Bloem J."/>
            <person name="Labutti K."/>
            <person name="Salamov A."/>
            <person name="Andreopoulos B."/>
            <person name="Baker S."/>
            <person name="Barry K."/>
            <person name="Bills G."/>
            <person name="Bluhm B."/>
            <person name="Cannon C."/>
            <person name="Castanera R."/>
            <person name="Culley D."/>
            <person name="Daum C."/>
            <person name="Ezra D."/>
            <person name="Gonzalez J."/>
            <person name="Henrissat B."/>
            <person name="Kuo A."/>
            <person name="Liang C."/>
            <person name="Lipzen A."/>
            <person name="Lutzoni F."/>
            <person name="Magnuson J."/>
            <person name="Mondo S."/>
            <person name="Nolan M."/>
            <person name="Ohm R."/>
            <person name="Pangilinan J."/>
            <person name="Park H.-J."/>
            <person name="Ramirez L."/>
            <person name="Alfaro M."/>
            <person name="Sun H."/>
            <person name="Tritt A."/>
            <person name="Yoshinaga Y."/>
            <person name="Zwiers L.-H."/>
            <person name="Turgeon B."/>
            <person name="Goodwin S."/>
            <person name="Spatafora J."/>
            <person name="Crous P."/>
            <person name="Grigoriev I."/>
        </authorList>
    </citation>
    <scope>NUCLEOTIDE SEQUENCE</scope>
    <source>
        <strain evidence="3 5">CBS 304.34</strain>
    </source>
</reference>
<evidence type="ECO:0000313" key="5">
    <source>
        <dbReference type="RefSeq" id="XP_033572539.1"/>
    </source>
</evidence>
<dbReference type="PANTHER" id="PTHR14237:SF23">
    <property type="entry name" value="MOSC DOMAIN PROTEIN (AFU_ORTHOLOGUE AFUA_7G05900)"/>
    <property type="match status" value="1"/>
</dbReference>
<name>A0A6A6YBV3_9PEZI</name>
<dbReference type="Pfam" id="PF03473">
    <property type="entry name" value="MOSC"/>
    <property type="match status" value="1"/>
</dbReference>
<accession>A0A6A6YBV3</accession>
<protein>
    <submittedName>
        <fullName evidence="3 5">MOSC-domain-containing protein</fullName>
    </submittedName>
</protein>
<proteinExistence type="predicted"/>
<keyword evidence="1" id="KW-0812">Transmembrane</keyword>
<dbReference type="InterPro" id="IPR005302">
    <property type="entry name" value="MoCF_Sase_C"/>
</dbReference>
<reference evidence="5" key="3">
    <citation type="submission" date="2025-04" db="UniProtKB">
        <authorList>
            <consortium name="RefSeq"/>
        </authorList>
    </citation>
    <scope>IDENTIFICATION</scope>
    <source>
        <strain evidence="5">CBS 304.34</strain>
    </source>
</reference>
<dbReference type="RefSeq" id="XP_033572539.1">
    <property type="nucleotide sequence ID" value="XM_033720801.1"/>
</dbReference>
<organism evidence="3">
    <name type="scientific">Mytilinidion resinicola</name>
    <dbReference type="NCBI Taxonomy" id="574789"/>
    <lineage>
        <taxon>Eukaryota</taxon>
        <taxon>Fungi</taxon>
        <taxon>Dikarya</taxon>
        <taxon>Ascomycota</taxon>
        <taxon>Pezizomycotina</taxon>
        <taxon>Dothideomycetes</taxon>
        <taxon>Pleosporomycetidae</taxon>
        <taxon>Mytilinidiales</taxon>
        <taxon>Mytilinidiaceae</taxon>
        <taxon>Mytilinidion</taxon>
    </lineage>
</organism>
<feature type="domain" description="MOSC" evidence="2">
    <location>
        <begin position="287"/>
        <end position="436"/>
    </location>
</feature>
<dbReference type="PROSITE" id="PS51340">
    <property type="entry name" value="MOSC"/>
    <property type="match status" value="1"/>
</dbReference>
<dbReference type="GO" id="GO:0030151">
    <property type="term" value="F:molybdenum ion binding"/>
    <property type="evidence" value="ECO:0007669"/>
    <property type="project" value="InterPro"/>
</dbReference>
<evidence type="ECO:0000259" key="2">
    <source>
        <dbReference type="PROSITE" id="PS51340"/>
    </source>
</evidence>
<keyword evidence="1" id="KW-0472">Membrane</keyword>
<dbReference type="InterPro" id="IPR011037">
    <property type="entry name" value="Pyrv_Knase-like_insert_dom_sf"/>
</dbReference>
<dbReference type="EMBL" id="MU003709">
    <property type="protein sequence ID" value="KAF2805575.1"/>
    <property type="molecule type" value="Genomic_DNA"/>
</dbReference>
<dbReference type="GO" id="GO:0030170">
    <property type="term" value="F:pyridoxal phosphate binding"/>
    <property type="evidence" value="ECO:0007669"/>
    <property type="project" value="InterPro"/>
</dbReference>
<dbReference type="SUPFAM" id="SSF50800">
    <property type="entry name" value="PK beta-barrel domain-like"/>
    <property type="match status" value="1"/>
</dbReference>
<evidence type="ECO:0000313" key="4">
    <source>
        <dbReference type="Proteomes" id="UP000504636"/>
    </source>
</evidence>
<dbReference type="Pfam" id="PF03476">
    <property type="entry name" value="MOSC_N"/>
    <property type="match status" value="1"/>
</dbReference>
<sequence>MDLIRRVSSFSPISYGLTLLSLLIAVILLGILQVHKSYTKQVSPEGCRRIGLQGRSNLADHQDLRYSSGSNPGISLDGTPLWRVKALFIYPIKSCRRIELDHGEIIRTGMKYDRQFCFAQQVTSLPSSEENKDGSHTVKSEWNFITQRTFARMAKVETEMWIPDPSSPTYSPNAEFVKSDGCIVMRFPFSPDVDLSWSGVKALASLIAAKLYGQSEPMVEQCIPFNPSLDRIKEKGYTSEKMKIWKDAPEALNMGAEMPEDVMAKLKYSLGVTNPLTLFRIDTQKYREVFKCAPKKQDVGYQIIIGMADSYPLHIMNLASVHDVASKIPKGYYKEFNPLRYRANVYITGPPAFAEDSWAKARIGDCNYHISCRTTRCKLPNVDPETAIRDRVEPEKTMRSYRVVDKGSSSACLGMQVTPLVEETGEISVGDEVKLLEQGEHFFLKV</sequence>
<dbReference type="GO" id="GO:0003824">
    <property type="term" value="F:catalytic activity"/>
    <property type="evidence" value="ECO:0007669"/>
    <property type="project" value="InterPro"/>
</dbReference>
<dbReference type="GeneID" id="54461694"/>
<keyword evidence="1" id="KW-1133">Transmembrane helix</keyword>
<dbReference type="AlphaFoldDB" id="A0A6A6YBV3"/>
<dbReference type="InterPro" id="IPR005303">
    <property type="entry name" value="MOCOS_middle"/>
</dbReference>
<dbReference type="Proteomes" id="UP000504636">
    <property type="component" value="Unplaced"/>
</dbReference>
<dbReference type="PANTHER" id="PTHR14237">
    <property type="entry name" value="MOLYBDOPTERIN COFACTOR SULFURASE MOSC"/>
    <property type="match status" value="1"/>
</dbReference>